<dbReference type="Proteomes" id="UP001419910">
    <property type="component" value="Unassembled WGS sequence"/>
</dbReference>
<comment type="caution">
    <text evidence="1">The sequence shown here is derived from an EMBL/GenBank/DDBJ whole genome shotgun (WGS) entry which is preliminary data.</text>
</comment>
<name>A0ABU9XZF4_9SPHN</name>
<proteinExistence type="predicted"/>
<dbReference type="EMBL" id="JBDIME010000003">
    <property type="protein sequence ID" value="MEN2788916.1"/>
    <property type="molecule type" value="Genomic_DNA"/>
</dbReference>
<sequence>MTTRILLQTTIEPVADDWNIARFSLLSDHLAGLRGEDGAPLYSVTARDREAPPGISDPVLATIDQSDFDELWLFAVDIGNGLNAEECAAIGRFRDGGGGLLVTRDHMDLGSSVCDLGGVGRAHHFHSHNLDPDPARRAIDDPFTTAILWPNFHSGANGDYQEIAPVGAVHPLLADPDAPGGVLRFLPAHPHEGDVSAPADDPSARVIATGTSKVTGTRFAIAVAFEPQPGGAGPAVAQSTFHHFADYNWDPGTGAPSFVTEAPGRTLIENAEALRSTGHYVANLALWLAEGRRMRRSEAARLDEKLDEALELSFPASDPIAIDPIAIDSVPGE</sequence>
<evidence type="ECO:0000313" key="1">
    <source>
        <dbReference type="EMBL" id="MEN2788916.1"/>
    </source>
</evidence>
<reference evidence="1 2" key="1">
    <citation type="submission" date="2024-05" db="EMBL/GenBank/DDBJ databases">
        <authorList>
            <person name="Liu Q."/>
            <person name="Xin Y.-H."/>
        </authorList>
    </citation>
    <scope>NUCLEOTIDE SEQUENCE [LARGE SCALE GENOMIC DNA]</scope>
    <source>
        <strain evidence="1 2">CGMCC 1.10181</strain>
    </source>
</reference>
<gene>
    <name evidence="1" type="ORF">ABC974_04700</name>
</gene>
<evidence type="ECO:0000313" key="2">
    <source>
        <dbReference type="Proteomes" id="UP001419910"/>
    </source>
</evidence>
<dbReference type="RefSeq" id="WP_343891574.1">
    <property type="nucleotide sequence ID" value="NZ_BAAAEH010000047.1"/>
</dbReference>
<keyword evidence="2" id="KW-1185">Reference proteome</keyword>
<evidence type="ECO:0008006" key="3">
    <source>
        <dbReference type="Google" id="ProtNLM"/>
    </source>
</evidence>
<protein>
    <recommendedName>
        <fullName evidence="3">ThuA-like domain-containing protein</fullName>
    </recommendedName>
</protein>
<organism evidence="1 2">
    <name type="scientific">Sphingomonas oligophenolica</name>
    <dbReference type="NCBI Taxonomy" id="301154"/>
    <lineage>
        <taxon>Bacteria</taxon>
        <taxon>Pseudomonadati</taxon>
        <taxon>Pseudomonadota</taxon>
        <taxon>Alphaproteobacteria</taxon>
        <taxon>Sphingomonadales</taxon>
        <taxon>Sphingomonadaceae</taxon>
        <taxon>Sphingomonas</taxon>
    </lineage>
</organism>
<accession>A0ABU9XZF4</accession>